<evidence type="ECO:0000259" key="6">
    <source>
        <dbReference type="Pfam" id="PF00582"/>
    </source>
</evidence>
<evidence type="ECO:0000313" key="8">
    <source>
        <dbReference type="Proteomes" id="UP000325577"/>
    </source>
</evidence>
<gene>
    <name evidence="7" type="ORF">F0562_011666</name>
</gene>
<evidence type="ECO:0000256" key="4">
    <source>
        <dbReference type="SAM" id="Coils"/>
    </source>
</evidence>
<dbReference type="CDD" id="cd01989">
    <property type="entry name" value="USP_STK_Ubox_N"/>
    <property type="match status" value="1"/>
</dbReference>
<sequence>MWTPRSFTGEKKGPANKLVAVAIDKDKGSQSALKWAIDNLLNRGQNVVLVHVKISDVSDGNGSALGDSDPQTKELFLPFRCFCTRKDIESQDVVLDDTDVVKALIDFVHRSAIEVLVLGAASKSGLLRKFKMTDTPASVLKGVPDFCTVYVISKGKITSTRAATRPPPSISPLRILYPDNSSKPDMPETPLPPTTYPKDFLPVVPRPQSELSPYNMHNDTDTIKSPFTHRKNANGRSYGELSPPDTDISFVSSGRPSIDHMFPSFYDSVEMSRNQRLSSCSETDNHGFDSLHFGRNSLDMIPPSDFSFVSHDSDISSASQALEDVELEMRRLKLELKQTMDMYSTACKEALTAKQKATELQRWKIEEQQRLEEARLAEEAALALAEMEKAKSKACH</sequence>
<dbReference type="SUPFAM" id="SSF52402">
    <property type="entry name" value="Adenine nucleotide alpha hydrolases-like"/>
    <property type="match status" value="1"/>
</dbReference>
<dbReference type="AlphaFoldDB" id="A0A5J4ZQ31"/>
<dbReference type="OrthoDB" id="786795at2759"/>
<dbReference type="Proteomes" id="UP000325577">
    <property type="component" value="Linkage Group LG5"/>
</dbReference>
<dbReference type="InterPro" id="IPR006016">
    <property type="entry name" value="UspA"/>
</dbReference>
<evidence type="ECO:0000256" key="1">
    <source>
        <dbReference type="ARBA" id="ARBA00000900"/>
    </source>
</evidence>
<organism evidence="7 8">
    <name type="scientific">Nyssa sinensis</name>
    <dbReference type="NCBI Taxonomy" id="561372"/>
    <lineage>
        <taxon>Eukaryota</taxon>
        <taxon>Viridiplantae</taxon>
        <taxon>Streptophyta</taxon>
        <taxon>Embryophyta</taxon>
        <taxon>Tracheophyta</taxon>
        <taxon>Spermatophyta</taxon>
        <taxon>Magnoliopsida</taxon>
        <taxon>eudicotyledons</taxon>
        <taxon>Gunneridae</taxon>
        <taxon>Pentapetalae</taxon>
        <taxon>asterids</taxon>
        <taxon>Cornales</taxon>
        <taxon>Nyssaceae</taxon>
        <taxon>Nyssa</taxon>
    </lineage>
</organism>
<evidence type="ECO:0000313" key="7">
    <source>
        <dbReference type="EMBL" id="KAA8520993.1"/>
    </source>
</evidence>
<keyword evidence="3" id="KW-0833">Ubl conjugation pathway</keyword>
<evidence type="ECO:0000256" key="5">
    <source>
        <dbReference type="SAM" id="MobiDB-lite"/>
    </source>
</evidence>
<dbReference type="PANTHER" id="PTHR45647">
    <property type="entry name" value="OS02G0152300 PROTEIN"/>
    <property type="match status" value="1"/>
</dbReference>
<feature type="coiled-coil region" evidence="4">
    <location>
        <begin position="315"/>
        <end position="342"/>
    </location>
</feature>
<feature type="region of interest" description="Disordered" evidence="5">
    <location>
        <begin position="211"/>
        <end position="245"/>
    </location>
</feature>
<dbReference type="InterPro" id="IPR051348">
    <property type="entry name" value="U-box_ubiquitin_ligases"/>
</dbReference>
<keyword evidence="4" id="KW-0175">Coiled coil</keyword>
<dbReference type="EMBL" id="CM018048">
    <property type="protein sequence ID" value="KAA8520993.1"/>
    <property type="molecule type" value="Genomic_DNA"/>
</dbReference>
<reference evidence="7 8" key="1">
    <citation type="submission" date="2019-09" db="EMBL/GenBank/DDBJ databases">
        <title>A chromosome-level genome assembly of the Chinese tupelo Nyssa sinensis.</title>
        <authorList>
            <person name="Yang X."/>
            <person name="Kang M."/>
            <person name="Yang Y."/>
            <person name="Xiong H."/>
            <person name="Wang M."/>
            <person name="Zhang Z."/>
            <person name="Wang Z."/>
            <person name="Wu H."/>
            <person name="Ma T."/>
            <person name="Liu J."/>
            <person name="Xi Z."/>
        </authorList>
    </citation>
    <scope>NUCLEOTIDE SEQUENCE [LARGE SCALE GENOMIC DNA]</scope>
    <source>
        <strain evidence="7">J267</strain>
        <tissue evidence="7">Leaf</tissue>
    </source>
</reference>
<keyword evidence="8" id="KW-1185">Reference proteome</keyword>
<evidence type="ECO:0000256" key="3">
    <source>
        <dbReference type="ARBA" id="ARBA00022786"/>
    </source>
</evidence>
<proteinExistence type="predicted"/>
<dbReference type="Pfam" id="PF00582">
    <property type="entry name" value="Usp"/>
    <property type="match status" value="1"/>
</dbReference>
<name>A0A5J4ZQ31_9ASTE</name>
<feature type="domain" description="UspA" evidence="6">
    <location>
        <begin position="19"/>
        <end position="144"/>
    </location>
</feature>
<dbReference type="PANTHER" id="PTHR45647:SF132">
    <property type="entry name" value="KINASE WITH ADENINE NUCLEOTIDE ALPHA HYDROLASES-LIKE DOMAIN-CONTAINING PROTEIN"/>
    <property type="match status" value="1"/>
</dbReference>
<dbReference type="EC" id="2.3.2.27" evidence="2"/>
<dbReference type="InterPro" id="IPR014729">
    <property type="entry name" value="Rossmann-like_a/b/a_fold"/>
</dbReference>
<evidence type="ECO:0000256" key="2">
    <source>
        <dbReference type="ARBA" id="ARBA00012483"/>
    </source>
</evidence>
<protein>
    <recommendedName>
        <fullName evidence="2">RING-type E3 ubiquitin transferase</fullName>
        <ecNumber evidence="2">2.3.2.27</ecNumber>
    </recommendedName>
</protein>
<dbReference type="GO" id="GO:0061630">
    <property type="term" value="F:ubiquitin protein ligase activity"/>
    <property type="evidence" value="ECO:0007669"/>
    <property type="project" value="UniProtKB-EC"/>
</dbReference>
<accession>A0A5J4ZQ31</accession>
<dbReference type="Gene3D" id="3.40.50.620">
    <property type="entry name" value="HUPs"/>
    <property type="match status" value="1"/>
</dbReference>
<comment type="catalytic activity">
    <reaction evidence="1">
        <text>S-ubiquitinyl-[E2 ubiquitin-conjugating enzyme]-L-cysteine + [acceptor protein]-L-lysine = [E2 ubiquitin-conjugating enzyme]-L-cysteine + N(6)-ubiquitinyl-[acceptor protein]-L-lysine.</text>
        <dbReference type="EC" id="2.3.2.27"/>
    </reaction>
</comment>